<organism evidence="1 2">
    <name type="scientific">Marchantia polymorpha subsp. ruderalis</name>
    <dbReference type="NCBI Taxonomy" id="1480154"/>
    <lineage>
        <taxon>Eukaryota</taxon>
        <taxon>Viridiplantae</taxon>
        <taxon>Streptophyta</taxon>
        <taxon>Embryophyta</taxon>
        <taxon>Marchantiophyta</taxon>
        <taxon>Marchantiopsida</taxon>
        <taxon>Marchantiidae</taxon>
        <taxon>Marchantiales</taxon>
        <taxon>Marchantiaceae</taxon>
        <taxon>Marchantia</taxon>
    </lineage>
</organism>
<dbReference type="EMBL" id="LVLJ01001907">
    <property type="protein sequence ID" value="OAE27377.1"/>
    <property type="molecule type" value="Genomic_DNA"/>
</dbReference>
<name>A0A176W2T9_MARPO</name>
<comment type="caution">
    <text evidence="1">The sequence shown here is derived from an EMBL/GenBank/DDBJ whole genome shotgun (WGS) entry which is preliminary data.</text>
</comment>
<proteinExistence type="predicted"/>
<protein>
    <submittedName>
        <fullName evidence="1">Uncharacterized protein</fullName>
    </submittedName>
</protein>
<sequence length="145" mass="16743">MTYTYEFQKWEKLMEVEIKKDNEVYGESHIGLYDIEDEEDYLVSDEELCNSQSPEYLSETGIQDEENALVSDEELYDSQTPDSQSETFDEDEVLTTLLEENPVFGFDEEILKHVVDNSLSISLNNLKLTSDTDEGVDGDRMDMEP</sequence>
<accession>A0A176W2T9</accession>
<evidence type="ECO:0000313" key="1">
    <source>
        <dbReference type="EMBL" id="OAE27377.1"/>
    </source>
</evidence>
<evidence type="ECO:0000313" key="2">
    <source>
        <dbReference type="Proteomes" id="UP000077202"/>
    </source>
</evidence>
<gene>
    <name evidence="1" type="ORF">AXG93_2015s1030</name>
</gene>
<reference evidence="1" key="1">
    <citation type="submission" date="2016-03" db="EMBL/GenBank/DDBJ databases">
        <title>Mechanisms controlling the formation of the plant cell surface in tip-growing cells are functionally conserved among land plants.</title>
        <authorList>
            <person name="Honkanen S."/>
            <person name="Jones V.A."/>
            <person name="Morieri G."/>
            <person name="Champion C."/>
            <person name="Hetherington A.J."/>
            <person name="Kelly S."/>
            <person name="Saint-Marcoux D."/>
            <person name="Proust H."/>
            <person name="Prescott H."/>
            <person name="Dolan L."/>
        </authorList>
    </citation>
    <scope>NUCLEOTIDE SEQUENCE [LARGE SCALE GENOMIC DNA]</scope>
    <source>
        <tissue evidence="1">Whole gametophyte</tissue>
    </source>
</reference>
<keyword evidence="2" id="KW-1185">Reference proteome</keyword>
<dbReference type="AlphaFoldDB" id="A0A176W2T9"/>
<dbReference type="Proteomes" id="UP000077202">
    <property type="component" value="Unassembled WGS sequence"/>
</dbReference>